<reference evidence="2 3" key="1">
    <citation type="submission" date="2019-07" db="EMBL/GenBank/DDBJ databases">
        <title>Novel species isolated from glacier.</title>
        <authorList>
            <person name="Liu Q."/>
            <person name="Xin Y.-H."/>
        </authorList>
    </citation>
    <scope>NUCLEOTIDE SEQUENCE [LARGE SCALE GENOMIC DNA]</scope>
    <source>
        <strain evidence="2 3">LB1R16</strain>
    </source>
</reference>
<dbReference type="RefSeq" id="WP_144236732.1">
    <property type="nucleotide sequence ID" value="NZ_VJWA01000001.1"/>
</dbReference>
<name>A0A552UII6_9SPHN</name>
<dbReference type="AlphaFoldDB" id="A0A552UII6"/>
<dbReference type="Proteomes" id="UP000317894">
    <property type="component" value="Unassembled WGS sequence"/>
</dbReference>
<dbReference type="SUPFAM" id="SSF75304">
    <property type="entry name" value="Amidase signature (AS) enzymes"/>
    <property type="match status" value="1"/>
</dbReference>
<evidence type="ECO:0000313" key="3">
    <source>
        <dbReference type="Proteomes" id="UP000317894"/>
    </source>
</evidence>
<keyword evidence="3" id="KW-1185">Reference proteome</keyword>
<dbReference type="Pfam" id="PF01425">
    <property type="entry name" value="Amidase"/>
    <property type="match status" value="2"/>
</dbReference>
<evidence type="ECO:0000259" key="1">
    <source>
        <dbReference type="Pfam" id="PF01425"/>
    </source>
</evidence>
<dbReference type="PANTHER" id="PTHR11895:SF172">
    <property type="entry name" value="GLUTAMYL-TRNA(GLN) AMIDOTRANSFERASE"/>
    <property type="match status" value="1"/>
</dbReference>
<proteinExistence type="predicted"/>
<dbReference type="OrthoDB" id="9811471at2"/>
<sequence length="402" mass="41005">MSAVARVEAALVRIARSDLRAFVDLDREAALAAARASDARSAPLPLDGVTFGIKSNIAVAGLPWTAGMALHRERIAAKDAAVVTRLREAGAIILGTVNMHEAALGATTDNAFFGRTLNPHDTGRTPGGSSGGSGAAVAAGLCDAALGTDTLGSVRIPAAYNGVYGLKPTHGAVDDDGLEPLARDLDAVGPLARSLDLLERVWGVIGTPSAGHAKRLVLLDELAGVEVESAVRTAYDRAVAALDLPRSSLTLRDTPQTIRLAGFIAAGRELAADLGDHDPALISPELRYMLSFCTGAAPTPDVLARTRETLLDALGDDGVLLTPTAPQAAFAHGRGPVNQADFTGLANIAGCPALSLPAGRDGDGMPVGVQLVGPPGSEGTLFALARTLDAALDGYAPPPEAP</sequence>
<feature type="domain" description="Amidase" evidence="1">
    <location>
        <begin position="7"/>
        <end position="203"/>
    </location>
</feature>
<dbReference type="Gene3D" id="3.90.1300.10">
    <property type="entry name" value="Amidase signature (AS) domain"/>
    <property type="match status" value="1"/>
</dbReference>
<dbReference type="InterPro" id="IPR000120">
    <property type="entry name" value="Amidase"/>
</dbReference>
<dbReference type="InterPro" id="IPR023631">
    <property type="entry name" value="Amidase_dom"/>
</dbReference>
<comment type="caution">
    <text evidence="2">The sequence shown here is derived from an EMBL/GenBank/DDBJ whole genome shotgun (WGS) entry which is preliminary data.</text>
</comment>
<dbReference type="PANTHER" id="PTHR11895">
    <property type="entry name" value="TRANSAMIDASE"/>
    <property type="match status" value="1"/>
</dbReference>
<dbReference type="EMBL" id="VJWA01000001">
    <property type="protein sequence ID" value="TRW18038.1"/>
    <property type="molecule type" value="Genomic_DNA"/>
</dbReference>
<evidence type="ECO:0000313" key="2">
    <source>
        <dbReference type="EMBL" id="TRW18038.1"/>
    </source>
</evidence>
<organism evidence="2 3">
    <name type="scientific">Glacieibacterium frigidum</name>
    <dbReference type="NCBI Taxonomy" id="2593303"/>
    <lineage>
        <taxon>Bacteria</taxon>
        <taxon>Pseudomonadati</taxon>
        <taxon>Pseudomonadota</taxon>
        <taxon>Alphaproteobacteria</taxon>
        <taxon>Sphingomonadales</taxon>
        <taxon>Sphingosinicellaceae</taxon>
        <taxon>Glacieibacterium</taxon>
    </lineage>
</organism>
<dbReference type="InterPro" id="IPR036928">
    <property type="entry name" value="AS_sf"/>
</dbReference>
<protein>
    <submittedName>
        <fullName evidence="2">Amidase</fullName>
    </submittedName>
</protein>
<dbReference type="GO" id="GO:0003824">
    <property type="term" value="F:catalytic activity"/>
    <property type="evidence" value="ECO:0007669"/>
    <property type="project" value="InterPro"/>
</dbReference>
<feature type="domain" description="Amidase" evidence="1">
    <location>
        <begin position="305"/>
        <end position="381"/>
    </location>
</feature>
<gene>
    <name evidence="2" type="ORF">FMM06_07970</name>
</gene>
<accession>A0A552UII6</accession>